<name>A0A7J0EB76_9ERIC</name>
<evidence type="ECO:0008006" key="5">
    <source>
        <dbReference type="Google" id="ProtNLM"/>
    </source>
</evidence>
<feature type="compositionally biased region" description="Low complexity" evidence="1">
    <location>
        <begin position="322"/>
        <end position="331"/>
    </location>
</feature>
<comment type="caution">
    <text evidence="3">The sequence shown here is derived from an EMBL/GenBank/DDBJ whole genome shotgun (WGS) entry which is preliminary data.</text>
</comment>
<keyword evidence="2" id="KW-1133">Transmembrane helix</keyword>
<proteinExistence type="predicted"/>
<dbReference type="PANTHER" id="PTHR34222">
    <property type="entry name" value="GAG_PRE-INTEGRS DOMAIN-CONTAINING PROTEIN"/>
    <property type="match status" value="1"/>
</dbReference>
<dbReference type="EMBL" id="BJWL01000002">
    <property type="protein sequence ID" value="GFY83179.1"/>
    <property type="molecule type" value="Genomic_DNA"/>
</dbReference>
<accession>A0A7J0EB76</accession>
<keyword evidence="2" id="KW-0812">Transmembrane</keyword>
<protein>
    <recommendedName>
        <fullName evidence="5">CCHC-type domain-containing protein</fullName>
    </recommendedName>
</protein>
<feature type="transmembrane region" description="Helical" evidence="2">
    <location>
        <begin position="6"/>
        <end position="30"/>
    </location>
</feature>
<organism evidence="3 4">
    <name type="scientific">Actinidia rufa</name>
    <dbReference type="NCBI Taxonomy" id="165716"/>
    <lineage>
        <taxon>Eukaryota</taxon>
        <taxon>Viridiplantae</taxon>
        <taxon>Streptophyta</taxon>
        <taxon>Embryophyta</taxon>
        <taxon>Tracheophyta</taxon>
        <taxon>Spermatophyta</taxon>
        <taxon>Magnoliopsida</taxon>
        <taxon>eudicotyledons</taxon>
        <taxon>Gunneridae</taxon>
        <taxon>Pentapetalae</taxon>
        <taxon>asterids</taxon>
        <taxon>Ericales</taxon>
        <taxon>Actinidiaceae</taxon>
        <taxon>Actinidia</taxon>
    </lineage>
</organism>
<evidence type="ECO:0000256" key="2">
    <source>
        <dbReference type="SAM" id="Phobius"/>
    </source>
</evidence>
<sequence length="473" mass="51970">MAKLDGFWVTTSSQSLLILLIHIGILTIILSWDGCSTPWRTGFTTCSFIMTLFIAALSQMYAHASQEITGFLSCIGRLQELHKRPWDSLSPTILASFTATIVSQQLARQNTYQFLMGLKSEYESLHIQILNTSPLPSLYEAFAIIDGDEHRHRLIQTSPTISSGSTPIADQMAFAASGSGPRSSGDKPICSYCGNIGHIRERCFNLHPELKRTPSKRKGKGPCTTTVAETSPGHVPDLSHIQSQLGSLLQQQPLSSTATIAIGTPSLPGSDAEIIPTNLDELPCPIPLFDSPSVQVPTASATRAPLKVYTRRAPPSTPLPDSSSVSGTSPSHLVPTFVSPRYPSRTRYPPDRFGFSSCTNHPIAKKGKTGWILGHHLKPTTSDPTYPQWDIDIYCKSFTGVLGTICHSVANYFGLLQSRWEELAQHEPLSDFPSVQVPLHWQLGLLSKSTLATFRLRHLCQTLFQYLILLLHI</sequence>
<dbReference type="Proteomes" id="UP000585474">
    <property type="component" value="Unassembled WGS sequence"/>
</dbReference>
<evidence type="ECO:0000313" key="3">
    <source>
        <dbReference type="EMBL" id="GFY83179.1"/>
    </source>
</evidence>
<dbReference type="PANTHER" id="PTHR34222:SF100">
    <property type="entry name" value="CCHC-TYPE DOMAIN-CONTAINING PROTEIN"/>
    <property type="match status" value="1"/>
</dbReference>
<reference evidence="3 4" key="1">
    <citation type="submission" date="2019-07" db="EMBL/GenBank/DDBJ databases">
        <title>De Novo Assembly of kiwifruit Actinidia rufa.</title>
        <authorList>
            <person name="Sugita-Konishi S."/>
            <person name="Sato K."/>
            <person name="Mori E."/>
            <person name="Abe Y."/>
            <person name="Kisaki G."/>
            <person name="Hamano K."/>
            <person name="Suezawa K."/>
            <person name="Otani M."/>
            <person name="Fukuda T."/>
            <person name="Manabe T."/>
            <person name="Gomi K."/>
            <person name="Tabuchi M."/>
            <person name="Akimitsu K."/>
            <person name="Kataoka I."/>
        </authorList>
    </citation>
    <scope>NUCLEOTIDE SEQUENCE [LARGE SCALE GENOMIC DNA]</scope>
    <source>
        <strain evidence="4">cv. Fuchu</strain>
    </source>
</reference>
<dbReference type="AlphaFoldDB" id="A0A7J0EB76"/>
<feature type="region of interest" description="Disordered" evidence="1">
    <location>
        <begin position="311"/>
        <end position="332"/>
    </location>
</feature>
<keyword evidence="4" id="KW-1185">Reference proteome</keyword>
<evidence type="ECO:0000313" key="4">
    <source>
        <dbReference type="Proteomes" id="UP000585474"/>
    </source>
</evidence>
<evidence type="ECO:0000256" key="1">
    <source>
        <dbReference type="SAM" id="MobiDB-lite"/>
    </source>
</evidence>
<feature type="transmembrane region" description="Helical" evidence="2">
    <location>
        <begin position="42"/>
        <end position="62"/>
    </location>
</feature>
<dbReference type="OrthoDB" id="1724808at2759"/>
<gene>
    <name evidence="3" type="ORF">Acr_02g0014190</name>
</gene>
<feature type="region of interest" description="Disordered" evidence="1">
    <location>
        <begin position="213"/>
        <end position="235"/>
    </location>
</feature>
<keyword evidence="2" id="KW-0472">Membrane</keyword>